<dbReference type="GO" id="GO:0071949">
    <property type="term" value="F:FAD binding"/>
    <property type="evidence" value="ECO:0007669"/>
    <property type="project" value="InterPro"/>
</dbReference>
<gene>
    <name evidence="4" type="ORF">FH608_022100</name>
</gene>
<dbReference type="PANTHER" id="PTHR42659:SF2">
    <property type="entry name" value="XANTHINE DEHYDROGENASE SUBUNIT C-RELATED"/>
    <property type="match status" value="1"/>
</dbReference>
<accession>A0A5C4WBK3</accession>
<dbReference type="AlphaFoldDB" id="A0A5C4WBK3"/>
<evidence type="ECO:0000256" key="1">
    <source>
        <dbReference type="ARBA" id="ARBA00022630"/>
    </source>
</evidence>
<dbReference type="InterPro" id="IPR005107">
    <property type="entry name" value="CO_DH_flav_C"/>
</dbReference>
<dbReference type="SUPFAM" id="SSF55447">
    <property type="entry name" value="CO dehydrogenase flavoprotein C-terminal domain-like"/>
    <property type="match status" value="1"/>
</dbReference>
<proteinExistence type="predicted"/>
<dbReference type="PANTHER" id="PTHR42659">
    <property type="entry name" value="XANTHINE DEHYDROGENASE SUBUNIT C-RELATED"/>
    <property type="match status" value="1"/>
</dbReference>
<keyword evidence="5" id="KW-1185">Reference proteome</keyword>
<comment type="caution">
    <text evidence="4">The sequence shown here is derived from an EMBL/GenBank/DDBJ whole genome shotgun (WGS) entry which is preliminary data.</text>
</comment>
<evidence type="ECO:0000256" key="3">
    <source>
        <dbReference type="ARBA" id="ARBA00023002"/>
    </source>
</evidence>
<dbReference type="PROSITE" id="PS51387">
    <property type="entry name" value="FAD_PCMH"/>
    <property type="match status" value="1"/>
</dbReference>
<dbReference type="Proteomes" id="UP000312512">
    <property type="component" value="Unassembled WGS sequence"/>
</dbReference>
<reference evidence="4 5" key="1">
    <citation type="submission" date="2019-10" db="EMBL/GenBank/DDBJ databases">
        <title>Nonomuraea sp. nov., isolated from Phyllanthus amarus.</title>
        <authorList>
            <person name="Klykleung N."/>
            <person name="Tanasupawat S."/>
        </authorList>
    </citation>
    <scope>NUCLEOTIDE SEQUENCE [LARGE SCALE GENOMIC DNA]</scope>
    <source>
        <strain evidence="4 5">PA1-10</strain>
    </source>
</reference>
<dbReference type="InterPro" id="IPR016166">
    <property type="entry name" value="FAD-bd_PCMH"/>
</dbReference>
<dbReference type="InterPro" id="IPR002346">
    <property type="entry name" value="Mopterin_DH_FAD-bd"/>
</dbReference>
<dbReference type="RefSeq" id="WP_139632487.1">
    <property type="nucleotide sequence ID" value="NZ_VDLX02000008.1"/>
</dbReference>
<evidence type="ECO:0000313" key="5">
    <source>
        <dbReference type="Proteomes" id="UP000312512"/>
    </source>
</evidence>
<dbReference type="SUPFAM" id="SSF56176">
    <property type="entry name" value="FAD-binding/transporter-associated domain-like"/>
    <property type="match status" value="1"/>
</dbReference>
<dbReference type="Gene3D" id="3.30.390.50">
    <property type="entry name" value="CO dehydrogenase flavoprotein, C-terminal domain"/>
    <property type="match status" value="1"/>
</dbReference>
<dbReference type="EMBL" id="VDLX02000008">
    <property type="protein sequence ID" value="KAB8193031.1"/>
    <property type="molecule type" value="Genomic_DNA"/>
</dbReference>
<dbReference type="OrthoDB" id="9814706at2"/>
<organism evidence="4 5">
    <name type="scientific">Nonomuraea phyllanthi</name>
    <dbReference type="NCBI Taxonomy" id="2219224"/>
    <lineage>
        <taxon>Bacteria</taxon>
        <taxon>Bacillati</taxon>
        <taxon>Actinomycetota</taxon>
        <taxon>Actinomycetes</taxon>
        <taxon>Streptosporangiales</taxon>
        <taxon>Streptosporangiaceae</taxon>
        <taxon>Nonomuraea</taxon>
    </lineage>
</organism>
<evidence type="ECO:0000256" key="2">
    <source>
        <dbReference type="ARBA" id="ARBA00022827"/>
    </source>
</evidence>
<dbReference type="Pfam" id="PF03450">
    <property type="entry name" value="CO_deh_flav_C"/>
    <property type="match status" value="1"/>
</dbReference>
<keyword evidence="2" id="KW-0274">FAD</keyword>
<dbReference type="InterPro" id="IPR051312">
    <property type="entry name" value="Diverse_Substr_Oxidored"/>
</dbReference>
<dbReference type="Gene3D" id="3.30.465.10">
    <property type="match status" value="1"/>
</dbReference>
<dbReference type="SMART" id="SM01092">
    <property type="entry name" value="CO_deh_flav_C"/>
    <property type="match status" value="1"/>
</dbReference>
<keyword evidence="3" id="KW-0560">Oxidoreductase</keyword>
<dbReference type="InterPro" id="IPR036683">
    <property type="entry name" value="CO_DH_flav_C_dom_sf"/>
</dbReference>
<sequence>MVISVQTPDSAEAAHAALQAGAVPLGGGTHLMTRLNDRAGGDLRLVSLRRAGLSGIGVDGATVTLGAATTLADLEDDARLSYLSGCVRSIASPPVRNLATVAGNLFVPQPYGDLAAALLALDAELDVLGAGGARREPLEQVVTGGLRADDLVTAVRFTAPAQSAFRFYKAARRRLNSGSIVTVAARITVEDGLVGDVRLVLGGLARRLVRATGAERVLLGAPLNAETVARAAEADAIEPVDDAYASAWYRARVYPVHLRRALLGA</sequence>
<dbReference type="InterPro" id="IPR036318">
    <property type="entry name" value="FAD-bd_PCMH-like_sf"/>
</dbReference>
<dbReference type="GO" id="GO:0016491">
    <property type="term" value="F:oxidoreductase activity"/>
    <property type="evidence" value="ECO:0007669"/>
    <property type="project" value="UniProtKB-KW"/>
</dbReference>
<evidence type="ECO:0000313" key="4">
    <source>
        <dbReference type="EMBL" id="KAB8193031.1"/>
    </source>
</evidence>
<protein>
    <submittedName>
        <fullName evidence="4">Xanthine dehydrogenase family protein subunit M</fullName>
    </submittedName>
</protein>
<dbReference type="Pfam" id="PF00941">
    <property type="entry name" value="FAD_binding_5"/>
    <property type="match status" value="1"/>
</dbReference>
<dbReference type="InterPro" id="IPR016169">
    <property type="entry name" value="FAD-bd_PCMH_sub2"/>
</dbReference>
<name>A0A5C4WBK3_9ACTN</name>
<keyword evidence="1" id="KW-0285">Flavoprotein</keyword>